<dbReference type="InterPro" id="IPR050373">
    <property type="entry name" value="Fibrinogen_C-term_domain"/>
</dbReference>
<dbReference type="SUPFAM" id="SSF57997">
    <property type="entry name" value="Tropomyosin"/>
    <property type="match status" value="1"/>
</dbReference>
<dbReference type="KEGG" id="dhe:111593796"/>
<feature type="chain" id="PRO_5026951434" evidence="3">
    <location>
        <begin position="24"/>
        <end position="528"/>
    </location>
</feature>
<dbReference type="PANTHER" id="PTHR19143:SF327">
    <property type="entry name" value="FI21813P1-RELATED"/>
    <property type="match status" value="1"/>
</dbReference>
<reference evidence="6" key="1">
    <citation type="submission" date="2025-08" db="UniProtKB">
        <authorList>
            <consortium name="RefSeq"/>
        </authorList>
    </citation>
    <scope>IDENTIFICATION</scope>
    <source>
        <strain evidence="6">15085-1641.00</strain>
        <tissue evidence="6">Whole body</tissue>
    </source>
</reference>
<organism evidence="5 6">
    <name type="scientific">Drosophila hydei</name>
    <name type="common">Fruit fly</name>
    <dbReference type="NCBI Taxonomy" id="7224"/>
    <lineage>
        <taxon>Eukaryota</taxon>
        <taxon>Metazoa</taxon>
        <taxon>Ecdysozoa</taxon>
        <taxon>Arthropoda</taxon>
        <taxon>Hexapoda</taxon>
        <taxon>Insecta</taxon>
        <taxon>Pterygota</taxon>
        <taxon>Neoptera</taxon>
        <taxon>Endopterygota</taxon>
        <taxon>Diptera</taxon>
        <taxon>Brachycera</taxon>
        <taxon>Muscomorpha</taxon>
        <taxon>Ephydroidea</taxon>
        <taxon>Drosophilidae</taxon>
        <taxon>Drosophila</taxon>
    </lineage>
</organism>
<dbReference type="GeneID" id="111593796"/>
<keyword evidence="2" id="KW-0175">Coiled coil</keyword>
<keyword evidence="1" id="KW-1015">Disulfide bond</keyword>
<dbReference type="OrthoDB" id="6145874at2759"/>
<dbReference type="GO" id="GO:0005615">
    <property type="term" value="C:extracellular space"/>
    <property type="evidence" value="ECO:0007669"/>
    <property type="project" value="TreeGrafter"/>
</dbReference>
<dbReference type="CDD" id="cd00087">
    <property type="entry name" value="FReD"/>
    <property type="match status" value="1"/>
</dbReference>
<dbReference type="PROSITE" id="PS00514">
    <property type="entry name" value="FIBRINOGEN_C_1"/>
    <property type="match status" value="1"/>
</dbReference>
<evidence type="ECO:0000256" key="2">
    <source>
        <dbReference type="SAM" id="Coils"/>
    </source>
</evidence>
<sequence>MIINQKVFVILTVFLSVSLPTNSSKENESFRMYPDLRAKCETYALYIFKPMLEHIAKVNNETEIKNMKIAEMENKIFSYELELEKKEKQLAKIKDEFTENEHELKAQNKNLKDSLRIKETEMAILRINLTEFENNLVEKSNEYTKCQLFNADNRKQISEFEKKHDENSKALSLSKRQIDELTEKSKICRIDLGNLGKQNSILEDRLIHLQTNLTSCENNIEKKANENSVVISESKQRIAELSNVLEKCKAESNHLNDTLENSNNQISVNDKMIKSLESNITLCERNLVGKEVELSNLQSKLVECRQQLEHLPNNCLNYKNYSGIASIEVKGLSPFTVSCDSKLAGSGWTVIQRRIDGKVDFYRNWKDYKVGFGEVTKEFWIGLQKLHKMTSEKRYELYIHLVDQRNVQRYARYDNFTVGGEDTKFRLISLGKYTGNAGDSMKYHEGRKFTTYDNDNDSYTYNCAKVLKGAWWYHNCAFSNLNGKRFDCDLEGSNKLETTGCIYWQTWHSRSHSLKSLQLMIRPIGTEP</sequence>
<keyword evidence="5" id="KW-1185">Reference proteome</keyword>
<dbReference type="InterPro" id="IPR036056">
    <property type="entry name" value="Fibrinogen-like_C"/>
</dbReference>
<accession>A0A6J1L9H7</accession>
<keyword evidence="3" id="KW-0732">Signal</keyword>
<dbReference type="Gene3D" id="3.90.215.10">
    <property type="entry name" value="Gamma Fibrinogen, chain A, domain 1"/>
    <property type="match status" value="1"/>
</dbReference>
<dbReference type="PROSITE" id="PS51406">
    <property type="entry name" value="FIBRINOGEN_C_2"/>
    <property type="match status" value="1"/>
</dbReference>
<evidence type="ECO:0000313" key="5">
    <source>
        <dbReference type="Proteomes" id="UP000504633"/>
    </source>
</evidence>
<evidence type="ECO:0000256" key="1">
    <source>
        <dbReference type="ARBA" id="ARBA00023157"/>
    </source>
</evidence>
<proteinExistence type="predicted"/>
<dbReference type="InterPro" id="IPR014716">
    <property type="entry name" value="Fibrinogen_a/b/g_C_1"/>
</dbReference>
<feature type="coiled-coil region" evidence="2">
    <location>
        <begin position="55"/>
        <end position="142"/>
    </location>
</feature>
<dbReference type="RefSeq" id="XP_023162589.2">
    <property type="nucleotide sequence ID" value="XM_023306821.2"/>
</dbReference>
<gene>
    <name evidence="6" type="primary">LOC111593796</name>
</gene>
<feature type="domain" description="Fibrinogen C-terminal" evidence="4">
    <location>
        <begin position="306"/>
        <end position="525"/>
    </location>
</feature>
<dbReference type="InterPro" id="IPR002181">
    <property type="entry name" value="Fibrinogen_a/b/g_C_dom"/>
</dbReference>
<dbReference type="AlphaFoldDB" id="A0A6J1L9H7"/>
<dbReference type="SMART" id="SM00186">
    <property type="entry name" value="FBG"/>
    <property type="match status" value="1"/>
</dbReference>
<feature type="coiled-coil region" evidence="2">
    <location>
        <begin position="206"/>
        <end position="307"/>
    </location>
</feature>
<dbReference type="OMA" id="WGINDEN"/>
<evidence type="ECO:0000259" key="4">
    <source>
        <dbReference type="PROSITE" id="PS51406"/>
    </source>
</evidence>
<dbReference type="InterPro" id="IPR020837">
    <property type="entry name" value="Fibrinogen_CS"/>
</dbReference>
<evidence type="ECO:0000313" key="6">
    <source>
        <dbReference type="RefSeq" id="XP_023162589.2"/>
    </source>
</evidence>
<dbReference type="PANTHER" id="PTHR19143">
    <property type="entry name" value="FIBRINOGEN/TENASCIN/ANGIOPOEITIN"/>
    <property type="match status" value="1"/>
</dbReference>
<feature type="signal peptide" evidence="3">
    <location>
        <begin position="1"/>
        <end position="23"/>
    </location>
</feature>
<evidence type="ECO:0000256" key="3">
    <source>
        <dbReference type="SAM" id="SignalP"/>
    </source>
</evidence>
<dbReference type="Pfam" id="PF00147">
    <property type="entry name" value="Fibrinogen_C"/>
    <property type="match status" value="1"/>
</dbReference>
<name>A0A6J1L9H7_DROHY</name>
<protein>
    <submittedName>
        <fullName evidence="6">Fibrinogen-like protein 1</fullName>
    </submittedName>
</protein>
<dbReference type="Proteomes" id="UP000504633">
    <property type="component" value="Unplaced"/>
</dbReference>
<dbReference type="SUPFAM" id="SSF56496">
    <property type="entry name" value="Fibrinogen C-terminal domain-like"/>
    <property type="match status" value="1"/>
</dbReference>